<dbReference type="Proteomes" id="UP000649617">
    <property type="component" value="Unassembled WGS sequence"/>
</dbReference>
<dbReference type="PANTHER" id="PTHR24189">
    <property type="entry name" value="MYOTROPHIN"/>
    <property type="match status" value="1"/>
</dbReference>
<comment type="caution">
    <text evidence="4">The sequence shown here is derived from an EMBL/GenBank/DDBJ whole genome shotgun (WGS) entry which is preliminary data.</text>
</comment>
<dbReference type="AlphaFoldDB" id="A0A812VMC1"/>
<dbReference type="Pfam" id="PF12796">
    <property type="entry name" value="Ank_2"/>
    <property type="match status" value="1"/>
</dbReference>
<evidence type="ECO:0000313" key="4">
    <source>
        <dbReference type="EMBL" id="CAE7632469.1"/>
    </source>
</evidence>
<evidence type="ECO:0000256" key="2">
    <source>
        <dbReference type="ARBA" id="ARBA00023043"/>
    </source>
</evidence>
<accession>A0A812VMC1</accession>
<dbReference type="InterPro" id="IPR036770">
    <property type="entry name" value="Ankyrin_rpt-contain_sf"/>
</dbReference>
<dbReference type="InterPro" id="IPR050745">
    <property type="entry name" value="Multifunctional_regulatory"/>
</dbReference>
<evidence type="ECO:0000256" key="3">
    <source>
        <dbReference type="PROSITE-ProRule" id="PRU00023"/>
    </source>
</evidence>
<reference evidence="4" key="1">
    <citation type="submission" date="2021-02" db="EMBL/GenBank/DDBJ databases">
        <authorList>
            <person name="Dougan E. K."/>
            <person name="Rhodes N."/>
            <person name="Thang M."/>
            <person name="Chan C."/>
        </authorList>
    </citation>
    <scope>NUCLEOTIDE SEQUENCE</scope>
</reference>
<feature type="repeat" description="ANK" evidence="3">
    <location>
        <begin position="256"/>
        <end position="288"/>
    </location>
</feature>
<dbReference type="SMART" id="SM00248">
    <property type="entry name" value="ANK"/>
    <property type="match status" value="6"/>
</dbReference>
<proteinExistence type="predicted"/>
<gene>
    <name evidence="4" type="ORF">SPIL2461_LOCUS16613</name>
</gene>
<sequence>MSEQNKSLLEAASMLNLEAIQKLLSSGADAAYIDDPDGVWGSKSKKGPLHVALRARPFKSDEAASSYQEQLNHWKAVVRTLIDAKANVNVQSEEYDWRGCGHTCSAFDLAIPYAIQDSHFLELFLNAGADPNTRSIHDVHSMRTDGRSDVPTLHTAVDGGNLQAVRALLDRGANADAWSLEQFFNERGFNRHTEETALHRACSSSACAEMCAALLACGANVNAVRKKLDLENSGVQSQSDDPRSAGFVSSVICVPIEETALHIALLERKAELVTMLVCAGADSSLGRKRGASTMSCEELCQGREDLKKALGAQWTPETHKHFPANVRATVKTAFMIAQRQKWPKIVLFKVCAMFAGPSKPALALA</sequence>
<evidence type="ECO:0000256" key="1">
    <source>
        <dbReference type="ARBA" id="ARBA00022737"/>
    </source>
</evidence>
<dbReference type="PANTHER" id="PTHR24189:SF50">
    <property type="entry name" value="ANKYRIN REPEAT AND SOCS BOX PROTEIN 2"/>
    <property type="match status" value="1"/>
</dbReference>
<keyword evidence="2 3" id="KW-0040">ANK repeat</keyword>
<dbReference type="PROSITE" id="PS50088">
    <property type="entry name" value="ANK_REPEAT"/>
    <property type="match status" value="2"/>
</dbReference>
<name>A0A812VMC1_SYMPI</name>
<feature type="repeat" description="ANK" evidence="3">
    <location>
        <begin position="148"/>
        <end position="180"/>
    </location>
</feature>
<dbReference type="Gene3D" id="1.25.40.20">
    <property type="entry name" value="Ankyrin repeat-containing domain"/>
    <property type="match status" value="2"/>
</dbReference>
<dbReference type="SUPFAM" id="SSF48403">
    <property type="entry name" value="Ankyrin repeat"/>
    <property type="match status" value="1"/>
</dbReference>
<keyword evidence="1" id="KW-0677">Repeat</keyword>
<organism evidence="4 5">
    <name type="scientific">Symbiodinium pilosum</name>
    <name type="common">Dinoflagellate</name>
    <dbReference type="NCBI Taxonomy" id="2952"/>
    <lineage>
        <taxon>Eukaryota</taxon>
        <taxon>Sar</taxon>
        <taxon>Alveolata</taxon>
        <taxon>Dinophyceae</taxon>
        <taxon>Suessiales</taxon>
        <taxon>Symbiodiniaceae</taxon>
        <taxon>Symbiodinium</taxon>
    </lineage>
</organism>
<dbReference type="PROSITE" id="PS50297">
    <property type="entry name" value="ANK_REP_REGION"/>
    <property type="match status" value="1"/>
</dbReference>
<dbReference type="OrthoDB" id="424368at2759"/>
<protein>
    <submittedName>
        <fullName evidence="4">Uncharacterized protein</fullName>
    </submittedName>
</protein>
<dbReference type="EMBL" id="CAJNIZ010042693">
    <property type="protein sequence ID" value="CAE7632469.1"/>
    <property type="molecule type" value="Genomic_DNA"/>
</dbReference>
<dbReference type="InterPro" id="IPR002110">
    <property type="entry name" value="Ankyrin_rpt"/>
</dbReference>
<keyword evidence="5" id="KW-1185">Reference proteome</keyword>
<evidence type="ECO:0000313" key="5">
    <source>
        <dbReference type="Proteomes" id="UP000649617"/>
    </source>
</evidence>